<evidence type="ECO:0000313" key="2">
    <source>
        <dbReference type="EMBL" id="CAB5214817.1"/>
    </source>
</evidence>
<organism evidence="2">
    <name type="scientific">uncultured Caudovirales phage</name>
    <dbReference type="NCBI Taxonomy" id="2100421"/>
    <lineage>
        <taxon>Viruses</taxon>
        <taxon>Duplodnaviria</taxon>
        <taxon>Heunggongvirae</taxon>
        <taxon>Uroviricota</taxon>
        <taxon>Caudoviricetes</taxon>
        <taxon>Peduoviridae</taxon>
        <taxon>Maltschvirus</taxon>
        <taxon>Maltschvirus maltsch</taxon>
    </lineage>
</organism>
<keyword evidence="1" id="KW-0472">Membrane</keyword>
<gene>
    <name evidence="2" type="ORF">UFOVP190_275</name>
</gene>
<protein>
    <submittedName>
        <fullName evidence="2">Uncharacterized protein</fullName>
    </submittedName>
</protein>
<keyword evidence="1" id="KW-0812">Transmembrane</keyword>
<keyword evidence="1" id="KW-1133">Transmembrane helix</keyword>
<name>A0A6J7WKT3_9CAUD</name>
<feature type="transmembrane region" description="Helical" evidence="1">
    <location>
        <begin position="12"/>
        <end position="31"/>
    </location>
</feature>
<sequence length="106" mass="12010">MDVVELVNKYGFPIVMAVGMGFIIKYVWTWATTEVKPVISDANTVLIALIDRIRMLDNDLIRLNQKVNTVLHLRGKTIEYERVEAEKSINTIKKNEDDKTASAGES</sequence>
<proteinExistence type="predicted"/>
<evidence type="ECO:0000256" key="1">
    <source>
        <dbReference type="SAM" id="Phobius"/>
    </source>
</evidence>
<accession>A0A6J7WKT3</accession>
<reference evidence="2" key="1">
    <citation type="submission" date="2020-05" db="EMBL/GenBank/DDBJ databases">
        <authorList>
            <person name="Chiriac C."/>
            <person name="Salcher M."/>
            <person name="Ghai R."/>
            <person name="Kavagutti S V."/>
        </authorList>
    </citation>
    <scope>NUCLEOTIDE SEQUENCE</scope>
</reference>
<dbReference type="EMBL" id="LR798243">
    <property type="protein sequence ID" value="CAB5214817.1"/>
    <property type="molecule type" value="Genomic_DNA"/>
</dbReference>